<dbReference type="Proteomes" id="UP000282930">
    <property type="component" value="Chromosome"/>
</dbReference>
<feature type="transmembrane region" description="Helical" evidence="7">
    <location>
        <begin position="296"/>
        <end position="316"/>
    </location>
</feature>
<feature type="transmembrane region" description="Helical" evidence="7">
    <location>
        <begin position="157"/>
        <end position="182"/>
    </location>
</feature>
<dbReference type="InterPro" id="IPR011701">
    <property type="entry name" value="MFS"/>
</dbReference>
<comment type="subcellular location">
    <subcellularLocation>
        <location evidence="1">Cell membrane</location>
        <topology evidence="1">Multi-pass membrane protein</topology>
    </subcellularLocation>
</comment>
<dbReference type="Gene3D" id="1.20.1250.20">
    <property type="entry name" value="MFS general substrate transporter like domains"/>
    <property type="match status" value="1"/>
</dbReference>
<dbReference type="PANTHER" id="PTHR23514">
    <property type="entry name" value="BYPASS OF STOP CODON PROTEIN 6"/>
    <property type="match status" value="1"/>
</dbReference>
<dbReference type="InterPro" id="IPR020846">
    <property type="entry name" value="MFS_dom"/>
</dbReference>
<feature type="transmembrane region" description="Helical" evidence="7">
    <location>
        <begin position="92"/>
        <end position="116"/>
    </location>
</feature>
<evidence type="ECO:0000256" key="5">
    <source>
        <dbReference type="ARBA" id="ARBA00022989"/>
    </source>
</evidence>
<dbReference type="GO" id="GO:0022857">
    <property type="term" value="F:transmembrane transporter activity"/>
    <property type="evidence" value="ECO:0007669"/>
    <property type="project" value="InterPro"/>
</dbReference>
<feature type="transmembrane region" description="Helical" evidence="7">
    <location>
        <begin position="273"/>
        <end position="290"/>
    </location>
</feature>
<keyword evidence="4 7" id="KW-0812">Transmembrane</keyword>
<feature type="transmembrane region" description="Helical" evidence="7">
    <location>
        <begin position="128"/>
        <end position="151"/>
    </location>
</feature>
<evidence type="ECO:0000256" key="4">
    <source>
        <dbReference type="ARBA" id="ARBA00022692"/>
    </source>
</evidence>
<protein>
    <submittedName>
        <fullName evidence="9">MFS transporter</fullName>
    </submittedName>
</protein>
<dbReference type="PANTHER" id="PTHR23514:SF3">
    <property type="entry name" value="BYPASS OF STOP CODON PROTEIN 6"/>
    <property type="match status" value="1"/>
</dbReference>
<keyword evidence="6 7" id="KW-0472">Membrane</keyword>
<evidence type="ECO:0000256" key="2">
    <source>
        <dbReference type="ARBA" id="ARBA00008335"/>
    </source>
</evidence>
<keyword evidence="3" id="KW-0813">Transport</keyword>
<keyword evidence="10" id="KW-1185">Reference proteome</keyword>
<evidence type="ECO:0000256" key="3">
    <source>
        <dbReference type="ARBA" id="ARBA00022448"/>
    </source>
</evidence>
<evidence type="ECO:0000313" key="9">
    <source>
        <dbReference type="EMBL" id="AZT89601.1"/>
    </source>
</evidence>
<proteinExistence type="inferred from homology"/>
<dbReference type="PROSITE" id="PS50850">
    <property type="entry name" value="MFS"/>
    <property type="match status" value="1"/>
</dbReference>
<feature type="transmembrane region" description="Helical" evidence="7">
    <location>
        <begin position="337"/>
        <end position="358"/>
    </location>
</feature>
<dbReference type="KEGG" id="ccha:ELD05_02360"/>
<gene>
    <name evidence="9" type="ORF">ELD05_02360</name>
</gene>
<dbReference type="RefSeq" id="WP_127351213.1">
    <property type="nucleotide sequence ID" value="NZ_CP034791.1"/>
</dbReference>
<feature type="transmembrane region" description="Helical" evidence="7">
    <location>
        <begin position="242"/>
        <end position="261"/>
    </location>
</feature>
<organism evidence="9 10">
    <name type="scientific">Caldicellulosiruptor changbaiensis</name>
    <dbReference type="NCBI Taxonomy" id="1222016"/>
    <lineage>
        <taxon>Bacteria</taxon>
        <taxon>Bacillati</taxon>
        <taxon>Bacillota</taxon>
        <taxon>Bacillota incertae sedis</taxon>
        <taxon>Caldicellulosiruptorales</taxon>
        <taxon>Caldicellulosiruptoraceae</taxon>
        <taxon>Caldicellulosiruptor</taxon>
    </lineage>
</organism>
<comment type="similarity">
    <text evidence="2">Belongs to the major facilitator superfamily.</text>
</comment>
<feature type="transmembrane region" description="Helical" evidence="7">
    <location>
        <begin position="67"/>
        <end position="86"/>
    </location>
</feature>
<evidence type="ECO:0000313" key="10">
    <source>
        <dbReference type="Proteomes" id="UP000282930"/>
    </source>
</evidence>
<dbReference type="SUPFAM" id="SSF103473">
    <property type="entry name" value="MFS general substrate transporter"/>
    <property type="match status" value="1"/>
</dbReference>
<feature type="transmembrane region" description="Helical" evidence="7">
    <location>
        <begin position="202"/>
        <end position="222"/>
    </location>
</feature>
<dbReference type="InterPro" id="IPR051788">
    <property type="entry name" value="MFS_Transporter"/>
</dbReference>
<dbReference type="GO" id="GO:0005886">
    <property type="term" value="C:plasma membrane"/>
    <property type="evidence" value="ECO:0007669"/>
    <property type="project" value="UniProtKB-SubCell"/>
</dbReference>
<dbReference type="InterPro" id="IPR036259">
    <property type="entry name" value="MFS_trans_sf"/>
</dbReference>
<feature type="domain" description="Major facilitator superfamily (MFS) profile" evidence="8">
    <location>
        <begin position="5"/>
        <end position="389"/>
    </location>
</feature>
<evidence type="ECO:0000256" key="6">
    <source>
        <dbReference type="ARBA" id="ARBA00023136"/>
    </source>
</evidence>
<dbReference type="EMBL" id="CP034791">
    <property type="protein sequence ID" value="AZT89601.1"/>
    <property type="molecule type" value="Genomic_DNA"/>
</dbReference>
<name>A0A3T0D2U0_9FIRM</name>
<evidence type="ECO:0000259" key="8">
    <source>
        <dbReference type="PROSITE" id="PS50850"/>
    </source>
</evidence>
<keyword evidence="5 7" id="KW-1133">Transmembrane helix</keyword>
<feature type="transmembrane region" description="Helical" evidence="7">
    <location>
        <begin position="36"/>
        <end position="55"/>
    </location>
</feature>
<feature type="transmembrane region" description="Helical" evidence="7">
    <location>
        <begin position="364"/>
        <end position="382"/>
    </location>
</feature>
<dbReference type="Pfam" id="PF07690">
    <property type="entry name" value="MFS_1"/>
    <property type="match status" value="1"/>
</dbReference>
<evidence type="ECO:0000256" key="1">
    <source>
        <dbReference type="ARBA" id="ARBA00004651"/>
    </source>
</evidence>
<evidence type="ECO:0000256" key="7">
    <source>
        <dbReference type="SAM" id="Phobius"/>
    </source>
</evidence>
<accession>A0A3T0D2U0</accession>
<sequence length="391" mass="42828">MAILLLAFIYISFISLGLPDSMLGAAWPVIRSDLNLPVYTAGIISLTITCSTVISSMLNPFIVKKIGTGKIVVISTLFSSVGLFTFSHAPSFALLCLSAVLIGLGGGSIDAALNNFVALHYQAKHMNWLHSLWGVGTTLGSYIISIFIVYPEGWRKGYLVVSAFQLLLATLFFILLPVWNIYEKDNNNKSSNIRKNERKKSLLFASAAISIITFFFYCAIETTTGLWASSFLVNYKHISPSIAAKGTSSFFFGITIGRILSGFVSMKLSGKKIIRLSLALLFTGIFVLLTDVPQMIYLFGFALIGFGCAPIFPTMMHETPKRFGEDISHIVISMQMAAGYLGSALAPLLFGVVISIIGVYVLPLYLLILLFILTLFTELLNYRLNKKAEGL</sequence>
<dbReference type="AlphaFoldDB" id="A0A3T0D2U0"/>
<reference evidence="9 10" key="1">
    <citation type="submission" date="2018-12" db="EMBL/GenBank/DDBJ databases">
        <title>Genome sequence from the cellulolytic species, Caldicellulosiruptor changbaiensis.</title>
        <authorList>
            <person name="Blumer-Schuette S.E."/>
            <person name="Mendoza C."/>
        </authorList>
    </citation>
    <scope>NUCLEOTIDE SEQUENCE [LARGE SCALE GENOMIC DNA]</scope>
    <source>
        <strain evidence="9 10">CBS-Z</strain>
    </source>
</reference>